<sequence length="73" mass="8119">MNTIKFKLFCCFIVVACALFIAHKFYFLLNAIASGISPSSMESDKSMLLILSIISLVLAIVSLFIPKKVYNNI</sequence>
<evidence type="ECO:0000256" key="1">
    <source>
        <dbReference type="SAM" id="Phobius"/>
    </source>
</evidence>
<organism evidence="2">
    <name type="scientific">Paenibacillus ihbetae</name>
    <dbReference type="NCBI Taxonomy" id="1870820"/>
    <lineage>
        <taxon>Bacteria</taxon>
        <taxon>Bacillati</taxon>
        <taxon>Bacillota</taxon>
        <taxon>Bacilli</taxon>
        <taxon>Bacillales</taxon>
        <taxon>Paenibacillaceae</taxon>
        <taxon>Paenibacillus</taxon>
    </lineage>
</organism>
<dbReference type="EMBL" id="CP016809">
    <property type="protein sequence ID" value="ANY76325.1"/>
    <property type="molecule type" value="Genomic_DNA"/>
</dbReference>
<accession>A0A1B2E8M1</accession>
<keyword evidence="1" id="KW-0812">Transmembrane</keyword>
<evidence type="ECO:0000313" key="2">
    <source>
        <dbReference type="EMBL" id="ANY76325.1"/>
    </source>
</evidence>
<dbReference type="AlphaFoldDB" id="A0A1B2E8M1"/>
<dbReference type="KEGG" id="pib:BBD41_29240"/>
<gene>
    <name evidence="2" type="ORF">BBD41_29240</name>
</gene>
<reference evidence="2" key="1">
    <citation type="submission" date="2016-08" db="EMBL/GenBank/DDBJ databases">
        <title>Complete Genome Seqeunce of Paenibacillus sp. nov. IHBB 9852 from high altitute lake of Indian trans-Himalayas.</title>
        <authorList>
            <person name="Kiran S."/>
            <person name="Swarnkar M.K."/>
            <person name="Rana A."/>
            <person name="Tewari R."/>
            <person name="Gulati A."/>
        </authorList>
    </citation>
    <scope>NUCLEOTIDE SEQUENCE [LARGE SCALE GENOMIC DNA]</scope>
    <source>
        <strain evidence="2">IHBB 9852</strain>
    </source>
</reference>
<keyword evidence="1" id="KW-0472">Membrane</keyword>
<protein>
    <submittedName>
        <fullName evidence="2">Uncharacterized protein</fullName>
    </submittedName>
</protein>
<keyword evidence="1" id="KW-1133">Transmembrane helix</keyword>
<feature type="transmembrane region" description="Helical" evidence="1">
    <location>
        <begin position="48"/>
        <end position="65"/>
    </location>
</feature>
<proteinExistence type="predicted"/>
<name>A0A1B2E8M1_9BACL</name>